<dbReference type="GO" id="GO:0000149">
    <property type="term" value="F:SNARE binding"/>
    <property type="evidence" value="ECO:0007669"/>
    <property type="project" value="TreeGrafter"/>
</dbReference>
<feature type="compositionally biased region" description="Polar residues" evidence="5">
    <location>
        <begin position="33"/>
        <end position="45"/>
    </location>
</feature>
<dbReference type="PANTHER" id="PTHR21292">
    <property type="entry name" value="EXOCYST COMPLEX COMPONENT SEC6-RELATED"/>
    <property type="match status" value="1"/>
</dbReference>
<evidence type="ECO:0000256" key="4">
    <source>
        <dbReference type="SAM" id="Coils"/>
    </source>
</evidence>
<reference evidence="6" key="1">
    <citation type="journal article" date="2021" name="Open Biol.">
        <title>Shared evolutionary footprints suggest mitochondrial oxidative damage underlies multiple complex I losses in fungi.</title>
        <authorList>
            <person name="Schikora-Tamarit M.A."/>
            <person name="Marcet-Houben M."/>
            <person name="Nosek J."/>
            <person name="Gabaldon T."/>
        </authorList>
    </citation>
    <scope>NUCLEOTIDE SEQUENCE</scope>
    <source>
        <strain evidence="6">CBS2887</strain>
    </source>
</reference>
<dbReference type="Gene3D" id="1.10.357.50">
    <property type="match status" value="1"/>
</dbReference>
<dbReference type="InterPro" id="IPR042532">
    <property type="entry name" value="EXOC3/Sec6_C"/>
</dbReference>
<keyword evidence="2" id="KW-0813">Transport</keyword>
<dbReference type="OrthoDB" id="190098at2759"/>
<keyword evidence="7" id="KW-1185">Reference proteome</keyword>
<evidence type="ECO:0000256" key="2">
    <source>
        <dbReference type="ARBA" id="ARBA00022448"/>
    </source>
</evidence>
<feature type="region of interest" description="Disordered" evidence="5">
    <location>
        <begin position="574"/>
        <end position="599"/>
    </location>
</feature>
<evidence type="ECO:0008006" key="8">
    <source>
        <dbReference type="Google" id="ProtNLM"/>
    </source>
</evidence>
<organism evidence="6 7">
    <name type="scientific">Wickerhamomyces pijperi</name>
    <name type="common">Yeast</name>
    <name type="synonym">Pichia pijperi</name>
    <dbReference type="NCBI Taxonomy" id="599730"/>
    <lineage>
        <taxon>Eukaryota</taxon>
        <taxon>Fungi</taxon>
        <taxon>Dikarya</taxon>
        <taxon>Ascomycota</taxon>
        <taxon>Saccharomycotina</taxon>
        <taxon>Saccharomycetes</taxon>
        <taxon>Phaffomycetales</taxon>
        <taxon>Wickerhamomycetaceae</taxon>
        <taxon>Wickerhamomyces</taxon>
    </lineage>
</organism>
<dbReference type="PANTHER" id="PTHR21292:SF1">
    <property type="entry name" value="EXOCYST COMPLEX COMPONENT 3"/>
    <property type="match status" value="1"/>
</dbReference>
<dbReference type="Pfam" id="PF06046">
    <property type="entry name" value="Sec6"/>
    <property type="match status" value="1"/>
</dbReference>
<evidence type="ECO:0000313" key="6">
    <source>
        <dbReference type="EMBL" id="KAH3682671.1"/>
    </source>
</evidence>
<dbReference type="GO" id="GO:0006887">
    <property type="term" value="P:exocytosis"/>
    <property type="evidence" value="ECO:0007669"/>
    <property type="project" value="UniProtKB-KW"/>
</dbReference>
<dbReference type="GO" id="GO:0051601">
    <property type="term" value="P:exocyst localization"/>
    <property type="evidence" value="ECO:0007669"/>
    <property type="project" value="TreeGrafter"/>
</dbReference>
<dbReference type="AlphaFoldDB" id="A0A9P8TLG7"/>
<dbReference type="Proteomes" id="UP000774326">
    <property type="component" value="Unassembled WGS sequence"/>
</dbReference>
<dbReference type="Gene3D" id="1.10.357.70">
    <property type="entry name" value="Exocyst complex component Sec6, C-terminal domain"/>
    <property type="match status" value="1"/>
</dbReference>
<reference evidence="6" key="2">
    <citation type="submission" date="2021-01" db="EMBL/GenBank/DDBJ databases">
        <authorList>
            <person name="Schikora-Tamarit M.A."/>
        </authorList>
    </citation>
    <scope>NUCLEOTIDE SEQUENCE</scope>
    <source>
        <strain evidence="6">CBS2887</strain>
    </source>
</reference>
<feature type="compositionally biased region" description="Low complexity" evidence="5">
    <location>
        <begin position="11"/>
        <end position="30"/>
    </location>
</feature>
<feature type="region of interest" description="Disordered" evidence="5">
    <location>
        <begin position="1"/>
        <end position="63"/>
    </location>
</feature>
<dbReference type="InterPro" id="IPR010326">
    <property type="entry name" value="EXOC3/Sec6"/>
</dbReference>
<proteinExistence type="inferred from homology"/>
<evidence type="ECO:0000313" key="7">
    <source>
        <dbReference type="Proteomes" id="UP000774326"/>
    </source>
</evidence>
<accession>A0A9P8TLG7</accession>
<dbReference type="GO" id="GO:0000145">
    <property type="term" value="C:exocyst"/>
    <property type="evidence" value="ECO:0007669"/>
    <property type="project" value="InterPro"/>
</dbReference>
<evidence type="ECO:0000256" key="3">
    <source>
        <dbReference type="ARBA" id="ARBA00022483"/>
    </source>
</evidence>
<keyword evidence="3" id="KW-0268">Exocytosis</keyword>
<dbReference type="EMBL" id="JAEUBG010003513">
    <property type="protein sequence ID" value="KAH3682671.1"/>
    <property type="molecule type" value="Genomic_DNA"/>
</dbReference>
<name>A0A9P8TLG7_WICPI</name>
<sequence length="865" mass="99343">MFQHAVAAHYSSPPASSRRSTSQSQNITRSAAAGSQQQGTLAAATNNNNNKHQPKTRQAELPPALKQLSTYLKSDDDLDKISALKEQLTKEKSTLEISLQNQSKLILDTTLNDLNKLQIASEDIKTLRESIQTINQVKEQSFGSIKRFELIDKITKIHEIFELSIDIHEKVSTFESDLKEVEALIDAIELDSIDEESDIPSLLTIHYKLNKLRDFQDQVLELAKFATDDCKFIIKRLFSKIFVVIGKFDKVLELIINLLVEICKAGTNNALIIKFAKIIEYEENQDLYIDLKKNVLTKKKGNSGSTTTYTYENDDVEKFVLFDQIVNGNIKGRLEARNYKAFFMSKLEETVKDMFEACWEMYEIKSQEEKEATMFDIISGLDWVYQDLKTVQSELIELTPANWNLFQLYYDLYFEQMQIIIKRLIDMEPETLIILEILDFDTTNQQIMKGEFQLPKQQIKSIFSDEEKEKLLNDYLQLLVMKMQEWILNLTSTEIDVFVKRLQAPSQDAEKLYLLEGNRIIFQMFTQQCDVAAGSGQGKILEGTIAEFSKHLLKRQQNWAGLIKSEVVKLLNSNHEDENKKKNKNKSGKPEEEGAGYEEEEVAPGLIEYLTALANDQMRGADYSEAISTKYSGMVSKKYSVGIIDNMESVIDGFANLAKQCCDAILVIIFDDLADTFNLVFHKKWINSTFIAQICETLNEYLADLQITLNSYLFEILMEDILEECIVRYLNALQGMTIGSKEMSKAMGQIKSDFEKFFKLFSGFKVDVEVIEHKFKVIETLFEIMEIPEYDESNNAQNFILRVEDIAQNLLDVYQDRAAGIALVKLGLVKFKKLKEKNLMSVPWRQLKCEEVQDNSFLSRLNLQL</sequence>
<keyword evidence="4" id="KW-0175">Coiled coil</keyword>
<evidence type="ECO:0000256" key="1">
    <source>
        <dbReference type="ARBA" id="ARBA00009447"/>
    </source>
</evidence>
<comment type="similarity">
    <text evidence="1">Belongs to the SEC6 family.</text>
</comment>
<feature type="coiled-coil region" evidence="4">
    <location>
        <begin position="78"/>
        <end position="105"/>
    </location>
</feature>
<gene>
    <name evidence="6" type="ORF">WICPIJ_006365</name>
</gene>
<evidence type="ECO:0000256" key="5">
    <source>
        <dbReference type="SAM" id="MobiDB-lite"/>
    </source>
</evidence>
<protein>
    <recommendedName>
        <fullName evidence="8">Exocyst complex component Sec6</fullName>
    </recommendedName>
</protein>
<comment type="caution">
    <text evidence="6">The sequence shown here is derived from an EMBL/GenBank/DDBJ whole genome shotgun (WGS) entry which is preliminary data.</text>
</comment>